<comment type="caution">
    <text evidence="1">The sequence shown here is derived from an EMBL/GenBank/DDBJ whole genome shotgun (WGS) entry which is preliminary data.</text>
</comment>
<dbReference type="PANTHER" id="PTHR12121:SF34">
    <property type="entry name" value="PROTEIN ANGEL"/>
    <property type="match status" value="1"/>
</dbReference>
<dbReference type="PANTHER" id="PTHR12121">
    <property type="entry name" value="CARBON CATABOLITE REPRESSOR PROTEIN 4"/>
    <property type="match status" value="1"/>
</dbReference>
<dbReference type="Proteomes" id="UP000807716">
    <property type="component" value="Unassembled WGS sequence"/>
</dbReference>
<dbReference type="EMBL" id="JAAAJB010000327">
    <property type="protein sequence ID" value="KAG0258381.1"/>
    <property type="molecule type" value="Genomic_DNA"/>
</dbReference>
<dbReference type="InterPro" id="IPR036691">
    <property type="entry name" value="Endo/exonu/phosph_ase_sf"/>
</dbReference>
<dbReference type="InterPro" id="IPR050410">
    <property type="entry name" value="CCR4/nocturin_mRNA_transcr"/>
</dbReference>
<dbReference type="GO" id="GO:0000175">
    <property type="term" value="F:3'-5'-RNA exonuclease activity"/>
    <property type="evidence" value="ECO:0007669"/>
    <property type="project" value="TreeGrafter"/>
</dbReference>
<dbReference type="SUPFAM" id="SSF56219">
    <property type="entry name" value="DNase I-like"/>
    <property type="match status" value="1"/>
</dbReference>
<keyword evidence="2" id="KW-1185">Reference proteome</keyword>
<proteinExistence type="predicted"/>
<name>A0A9P6Q2I1_9FUNG</name>
<evidence type="ECO:0000313" key="1">
    <source>
        <dbReference type="EMBL" id="KAG0258381.1"/>
    </source>
</evidence>
<dbReference type="OrthoDB" id="428734at2759"/>
<organism evidence="1 2">
    <name type="scientific">Actinomortierella ambigua</name>
    <dbReference type="NCBI Taxonomy" id="1343610"/>
    <lineage>
        <taxon>Eukaryota</taxon>
        <taxon>Fungi</taxon>
        <taxon>Fungi incertae sedis</taxon>
        <taxon>Mucoromycota</taxon>
        <taxon>Mortierellomycotina</taxon>
        <taxon>Mortierellomycetes</taxon>
        <taxon>Mortierellales</taxon>
        <taxon>Mortierellaceae</taxon>
        <taxon>Actinomortierella</taxon>
    </lineage>
</organism>
<gene>
    <name evidence="1" type="primary">ANGEL1</name>
    <name evidence="1" type="ORF">DFQ27_004669</name>
</gene>
<sequence length="173" mass="19946">MTYNLLADSLAFNNRYLYNHCRRQHLDYGYRGQLLLREILARRLSLYCFQELDLRDYEELFNPAMSRAGYTGFFIKRTGTDKADGVYAVAIKGVEFRHNTFAERENVGIVALLDIKDGPRCRRVCIATTHVLFNPKRGLIKMAQLRYLLNVAEATVAAQDEHVPTSKHSRTRG</sequence>
<protein>
    <submittedName>
        <fullName evidence="1">Protein angel 1</fullName>
    </submittedName>
</protein>
<dbReference type="Gene3D" id="3.60.10.10">
    <property type="entry name" value="Endonuclease/exonuclease/phosphatase"/>
    <property type="match status" value="1"/>
</dbReference>
<accession>A0A9P6Q2I1</accession>
<dbReference type="AlphaFoldDB" id="A0A9P6Q2I1"/>
<reference evidence="1" key="1">
    <citation type="journal article" date="2020" name="Fungal Divers.">
        <title>Resolving the Mortierellaceae phylogeny through synthesis of multi-gene phylogenetics and phylogenomics.</title>
        <authorList>
            <person name="Vandepol N."/>
            <person name="Liber J."/>
            <person name="Desiro A."/>
            <person name="Na H."/>
            <person name="Kennedy M."/>
            <person name="Barry K."/>
            <person name="Grigoriev I.V."/>
            <person name="Miller A.N."/>
            <person name="O'Donnell K."/>
            <person name="Stajich J.E."/>
            <person name="Bonito G."/>
        </authorList>
    </citation>
    <scope>NUCLEOTIDE SEQUENCE</scope>
    <source>
        <strain evidence="1">BC1065</strain>
    </source>
</reference>
<evidence type="ECO:0000313" key="2">
    <source>
        <dbReference type="Proteomes" id="UP000807716"/>
    </source>
</evidence>